<dbReference type="InterPro" id="IPR029057">
    <property type="entry name" value="PRTase-like"/>
</dbReference>
<dbReference type="Pfam" id="PF15609">
    <property type="entry name" value="PRTase_2"/>
    <property type="match status" value="1"/>
</dbReference>
<dbReference type="SUPFAM" id="SSF53271">
    <property type="entry name" value="PRTase-like"/>
    <property type="match status" value="1"/>
</dbReference>
<organism evidence="3 4">
    <name type="scientific">Clostridium tetanomorphum</name>
    <dbReference type="NCBI Taxonomy" id="1553"/>
    <lineage>
        <taxon>Bacteria</taxon>
        <taxon>Bacillati</taxon>
        <taxon>Bacillota</taxon>
        <taxon>Clostridia</taxon>
        <taxon>Eubacteriales</taxon>
        <taxon>Clostridiaceae</taxon>
        <taxon>Clostridium</taxon>
    </lineage>
</organism>
<dbReference type="PIRSF" id="PIRSF020967">
    <property type="entry name" value="UCP020967"/>
    <property type="match status" value="1"/>
</dbReference>
<sequence length="454" mass="51985">MMVNHTKTLSDTQITIPIDSNLEVLLKINKKLYNMPIENLFNMALRKNIKREFIFVSKIIGKHIPVHPDVLKLSGAILARLWLEEREGIIYPDINILVQALCYLQDSCYLEGVGSNLDSSKLALIDSALSIIKHPLKLNNKTLFIGFAETATGIAQSIFNNFSNAEYIHTTRENIKSIPSSFLFKEEHSHATDHLLFPKCSDFFNHFDDIVLIDDELTTGNTALNLIKNLSAKSFGIISILDWRDDEHINMFHELKDLDIRVCSLIKGTINCIKKGDTNKVDSVIEIAKNSTILHKDIILKNSMLIEGFHPYTGRFGITSDEQIKLIEDIKDIGNLLKKERRKGKCLCLGTGEFIYIPCMISAELGEKVYFHSTTRSPIFSRNFSDYAIKNKIVFNSIDDEHILNYLYNIPKDFYEQVFLFTEKPIAGCKKEEFKRIFSSFNIKEIIFVSWQSL</sequence>
<dbReference type="AlphaFoldDB" id="A0A923ED62"/>
<evidence type="ECO:0008006" key="5">
    <source>
        <dbReference type="Google" id="ProtNLM"/>
    </source>
</evidence>
<dbReference type="Gene3D" id="3.40.50.2020">
    <property type="match status" value="1"/>
</dbReference>
<dbReference type="CDD" id="cd06223">
    <property type="entry name" value="PRTases_typeI"/>
    <property type="match status" value="1"/>
</dbReference>
<evidence type="ECO:0000259" key="1">
    <source>
        <dbReference type="Pfam" id="PF12500"/>
    </source>
</evidence>
<dbReference type="Pfam" id="PF12500">
    <property type="entry name" value="TRSP"/>
    <property type="match status" value="1"/>
</dbReference>
<dbReference type="EMBL" id="JAAZWO010000024">
    <property type="protein sequence ID" value="MBC2399211.1"/>
    <property type="molecule type" value="Genomic_DNA"/>
</dbReference>
<feature type="domain" description="TRSP" evidence="1">
    <location>
        <begin position="312"/>
        <end position="427"/>
    </location>
</feature>
<comment type="caution">
    <text evidence="3">The sequence shown here is derived from an EMBL/GenBank/DDBJ whole genome shotgun (WGS) entry which is preliminary data.</text>
</comment>
<name>A0A923ED62_CLOTT</name>
<gene>
    <name evidence="3" type="ORF">HGG79_15730</name>
</gene>
<evidence type="ECO:0000313" key="4">
    <source>
        <dbReference type="Proteomes" id="UP000563151"/>
    </source>
</evidence>
<dbReference type="InterPro" id="IPR000836">
    <property type="entry name" value="PRTase_dom"/>
</dbReference>
<protein>
    <recommendedName>
        <fullName evidence="5">Adenine/guanine phosphoribosyltransferase</fullName>
    </recommendedName>
</protein>
<dbReference type="InterPro" id="IPR022537">
    <property type="entry name" value="TRSP_dom"/>
</dbReference>
<feature type="domain" description="Orotate phosphoribosyltransferase-like" evidence="2">
    <location>
        <begin position="40"/>
        <end position="269"/>
    </location>
</feature>
<keyword evidence="4" id="KW-1185">Reference proteome</keyword>
<proteinExistence type="predicted"/>
<accession>A0A923ED62</accession>
<evidence type="ECO:0000313" key="3">
    <source>
        <dbReference type="EMBL" id="MBC2399211.1"/>
    </source>
</evidence>
<dbReference type="InterPro" id="IPR041688">
    <property type="entry name" value="PRTase_2"/>
</dbReference>
<dbReference type="InterPro" id="IPR011214">
    <property type="entry name" value="UCP020967"/>
</dbReference>
<dbReference type="RefSeq" id="WP_035151631.1">
    <property type="nucleotide sequence ID" value="NZ_JAAZWO010000024.1"/>
</dbReference>
<reference evidence="3 4" key="1">
    <citation type="submission" date="2020-04" db="EMBL/GenBank/DDBJ databases">
        <title>Genomic insights into acetone-butanol-ethanol (ABE) fermentation by sequencing solventogenic clostridia strains.</title>
        <authorList>
            <person name="Brown S."/>
        </authorList>
    </citation>
    <scope>NUCLEOTIDE SEQUENCE [LARGE SCALE GENOMIC DNA]</scope>
    <source>
        <strain evidence="3 4">DJ011</strain>
    </source>
</reference>
<dbReference type="Proteomes" id="UP000563151">
    <property type="component" value="Unassembled WGS sequence"/>
</dbReference>
<evidence type="ECO:0000259" key="2">
    <source>
        <dbReference type="Pfam" id="PF15609"/>
    </source>
</evidence>